<comment type="caution">
    <text evidence="1">The sequence shown here is derived from an EMBL/GenBank/DDBJ whole genome shotgun (WGS) entry which is preliminary data.</text>
</comment>
<evidence type="ECO:0000313" key="1">
    <source>
        <dbReference type="EMBL" id="GAG26895.1"/>
    </source>
</evidence>
<sequence>MLGHCEEAIVPLKQAISLKPDYAGAYFGLGAAYAKLGNREPALEQYEILKTLDKKMAAVFLREFNK</sequence>
<dbReference type="PROSITE" id="PS50005">
    <property type="entry name" value="TPR"/>
    <property type="match status" value="1"/>
</dbReference>
<dbReference type="InterPro" id="IPR019734">
    <property type="entry name" value="TPR_rpt"/>
</dbReference>
<proteinExistence type="predicted"/>
<name>X0W8F5_9ZZZZ</name>
<dbReference type="Gene3D" id="1.25.40.10">
    <property type="entry name" value="Tetratricopeptide repeat domain"/>
    <property type="match status" value="1"/>
</dbReference>
<dbReference type="Pfam" id="PF13414">
    <property type="entry name" value="TPR_11"/>
    <property type="match status" value="1"/>
</dbReference>
<protein>
    <submittedName>
        <fullName evidence="1">Uncharacterized protein</fullName>
    </submittedName>
</protein>
<dbReference type="SUPFAM" id="SSF48452">
    <property type="entry name" value="TPR-like"/>
    <property type="match status" value="1"/>
</dbReference>
<dbReference type="EMBL" id="BARS01033561">
    <property type="protein sequence ID" value="GAG26895.1"/>
    <property type="molecule type" value="Genomic_DNA"/>
</dbReference>
<organism evidence="1">
    <name type="scientific">marine sediment metagenome</name>
    <dbReference type="NCBI Taxonomy" id="412755"/>
    <lineage>
        <taxon>unclassified sequences</taxon>
        <taxon>metagenomes</taxon>
        <taxon>ecological metagenomes</taxon>
    </lineage>
</organism>
<dbReference type="AlphaFoldDB" id="X0W8F5"/>
<dbReference type="InterPro" id="IPR011990">
    <property type="entry name" value="TPR-like_helical_dom_sf"/>
</dbReference>
<reference evidence="1" key="1">
    <citation type="journal article" date="2014" name="Front. Microbiol.">
        <title>High frequency of phylogenetically diverse reductive dehalogenase-homologous genes in deep subseafloor sedimentary metagenomes.</title>
        <authorList>
            <person name="Kawai M."/>
            <person name="Futagami T."/>
            <person name="Toyoda A."/>
            <person name="Takaki Y."/>
            <person name="Nishi S."/>
            <person name="Hori S."/>
            <person name="Arai W."/>
            <person name="Tsubouchi T."/>
            <person name="Morono Y."/>
            <person name="Uchiyama I."/>
            <person name="Ito T."/>
            <person name="Fujiyama A."/>
            <person name="Inagaki F."/>
            <person name="Takami H."/>
        </authorList>
    </citation>
    <scope>NUCLEOTIDE SEQUENCE</scope>
    <source>
        <strain evidence="1">Expedition CK06-06</strain>
    </source>
</reference>
<gene>
    <name evidence="1" type="ORF">S01H1_51954</name>
</gene>
<accession>X0W8F5</accession>